<dbReference type="Proteomes" id="UP000294650">
    <property type="component" value="Unassembled WGS sequence"/>
</dbReference>
<evidence type="ECO:0000259" key="4">
    <source>
        <dbReference type="PROSITE" id="PS50893"/>
    </source>
</evidence>
<keyword evidence="6" id="KW-1185">Reference proteome</keyword>
<sequence>MIYFEQVNHYYKHLHTLKDISVEIGAGESIGIIGPNGAGKSTFLKIMASVLQPREGQVYYEGEPYTACIKRLRKNLGYIPQQIALFEELSVQDQLKFWEKAAKRRPCKTFMQEMKDVLGLEQVMNQKVRELSGGWKRKVNVASGLLHDPDIILLDEPTAGMDLAAKHDLLLWLKHLHDKGKTITIISHDWSVISRLCSRVLIFQDGQLRFDGGMDELRSFQTTLSEERDQELKKILDERTV</sequence>
<feature type="domain" description="ABC transporter" evidence="4">
    <location>
        <begin position="2"/>
        <end position="230"/>
    </location>
</feature>
<evidence type="ECO:0000256" key="2">
    <source>
        <dbReference type="ARBA" id="ARBA00022741"/>
    </source>
</evidence>
<proteinExistence type="predicted"/>
<organism evidence="5 6">
    <name type="scientific">Melghiribacillus thermohalophilus</name>
    <dbReference type="NCBI Taxonomy" id="1324956"/>
    <lineage>
        <taxon>Bacteria</taxon>
        <taxon>Bacillati</taxon>
        <taxon>Bacillota</taxon>
        <taxon>Bacilli</taxon>
        <taxon>Bacillales</taxon>
        <taxon>Bacillaceae</taxon>
        <taxon>Melghiribacillus</taxon>
    </lineage>
</organism>
<dbReference type="PROSITE" id="PS50893">
    <property type="entry name" value="ABC_TRANSPORTER_2"/>
    <property type="match status" value="1"/>
</dbReference>
<dbReference type="PANTHER" id="PTHR42939">
    <property type="entry name" value="ABC TRANSPORTER ATP-BINDING PROTEIN ALBC-RELATED"/>
    <property type="match status" value="1"/>
</dbReference>
<dbReference type="OrthoDB" id="9804819at2"/>
<dbReference type="InterPro" id="IPR003439">
    <property type="entry name" value="ABC_transporter-like_ATP-bd"/>
</dbReference>
<dbReference type="GO" id="GO:0005524">
    <property type="term" value="F:ATP binding"/>
    <property type="evidence" value="ECO:0007669"/>
    <property type="project" value="UniProtKB-KW"/>
</dbReference>
<dbReference type="GO" id="GO:0016887">
    <property type="term" value="F:ATP hydrolysis activity"/>
    <property type="evidence" value="ECO:0007669"/>
    <property type="project" value="InterPro"/>
</dbReference>
<gene>
    <name evidence="5" type="ORF">EDD68_12514</name>
</gene>
<dbReference type="InterPro" id="IPR003593">
    <property type="entry name" value="AAA+_ATPase"/>
</dbReference>
<reference evidence="5 6" key="1">
    <citation type="submission" date="2019-03" db="EMBL/GenBank/DDBJ databases">
        <title>Genomic Encyclopedia of Type Strains, Phase IV (KMG-IV): sequencing the most valuable type-strain genomes for metagenomic binning, comparative biology and taxonomic classification.</title>
        <authorList>
            <person name="Goeker M."/>
        </authorList>
    </citation>
    <scope>NUCLEOTIDE SEQUENCE [LARGE SCALE GENOMIC DNA]</scope>
    <source>
        <strain evidence="5 6">DSM 25894</strain>
    </source>
</reference>
<dbReference type="EMBL" id="SMAN01000025">
    <property type="protein sequence ID" value="TCT18003.1"/>
    <property type="molecule type" value="Genomic_DNA"/>
</dbReference>
<dbReference type="AlphaFoldDB" id="A0A4R3MQ59"/>
<evidence type="ECO:0000256" key="3">
    <source>
        <dbReference type="ARBA" id="ARBA00022840"/>
    </source>
</evidence>
<comment type="caution">
    <text evidence="5">The sequence shown here is derived from an EMBL/GenBank/DDBJ whole genome shotgun (WGS) entry which is preliminary data.</text>
</comment>
<dbReference type="CDD" id="cd03230">
    <property type="entry name" value="ABC_DR_subfamily_A"/>
    <property type="match status" value="1"/>
</dbReference>
<protein>
    <submittedName>
        <fullName evidence="5">ABC-2 type transport system ATP-binding protein</fullName>
    </submittedName>
</protein>
<dbReference type="SUPFAM" id="SSF52540">
    <property type="entry name" value="P-loop containing nucleoside triphosphate hydrolases"/>
    <property type="match status" value="1"/>
</dbReference>
<keyword evidence="1" id="KW-0813">Transport</keyword>
<dbReference type="RefSeq" id="WP_132372834.1">
    <property type="nucleotide sequence ID" value="NZ_SMAN01000025.1"/>
</dbReference>
<dbReference type="PANTHER" id="PTHR42939:SF1">
    <property type="entry name" value="ABC TRANSPORTER ATP-BINDING PROTEIN ALBC-RELATED"/>
    <property type="match status" value="1"/>
</dbReference>
<dbReference type="InterPro" id="IPR017871">
    <property type="entry name" value="ABC_transporter-like_CS"/>
</dbReference>
<name>A0A4R3MQ59_9BACI</name>
<dbReference type="InterPro" id="IPR027417">
    <property type="entry name" value="P-loop_NTPase"/>
</dbReference>
<dbReference type="PROSITE" id="PS00211">
    <property type="entry name" value="ABC_TRANSPORTER_1"/>
    <property type="match status" value="1"/>
</dbReference>
<dbReference type="InterPro" id="IPR051782">
    <property type="entry name" value="ABC_Transporter_VariousFunc"/>
</dbReference>
<dbReference type="SMART" id="SM00382">
    <property type="entry name" value="AAA"/>
    <property type="match status" value="1"/>
</dbReference>
<dbReference type="Gene3D" id="3.40.50.300">
    <property type="entry name" value="P-loop containing nucleotide triphosphate hydrolases"/>
    <property type="match status" value="1"/>
</dbReference>
<keyword evidence="3 5" id="KW-0067">ATP-binding</keyword>
<keyword evidence="2" id="KW-0547">Nucleotide-binding</keyword>
<evidence type="ECO:0000256" key="1">
    <source>
        <dbReference type="ARBA" id="ARBA00022448"/>
    </source>
</evidence>
<accession>A0A4R3MQ59</accession>
<evidence type="ECO:0000313" key="5">
    <source>
        <dbReference type="EMBL" id="TCT18003.1"/>
    </source>
</evidence>
<evidence type="ECO:0000313" key="6">
    <source>
        <dbReference type="Proteomes" id="UP000294650"/>
    </source>
</evidence>
<dbReference type="Pfam" id="PF00005">
    <property type="entry name" value="ABC_tran"/>
    <property type="match status" value="1"/>
</dbReference>